<reference evidence="1 2" key="1">
    <citation type="submission" date="2015-12" db="EMBL/GenBank/DDBJ databases">
        <authorList>
            <person name="Shamseldin A."/>
            <person name="Moawad H."/>
            <person name="Abd El-Rahim W.M."/>
            <person name="Sadowsky M.J."/>
        </authorList>
    </citation>
    <scope>NUCLEOTIDE SEQUENCE [LARGE SCALE GENOMIC DNA]</scope>
    <source>
        <strain evidence="1 2">Ar51</strain>
    </source>
</reference>
<dbReference type="STRING" id="121292.AU252_05660"/>
<dbReference type="AlphaFoldDB" id="A0A0U3Q2A7"/>
<organism evidence="1">
    <name type="scientific">Pseudarthrobacter sulfonivorans</name>
    <dbReference type="NCBI Taxonomy" id="121292"/>
    <lineage>
        <taxon>Bacteria</taxon>
        <taxon>Bacillati</taxon>
        <taxon>Actinomycetota</taxon>
        <taxon>Actinomycetes</taxon>
        <taxon>Micrococcales</taxon>
        <taxon>Micrococcaceae</taxon>
        <taxon>Pseudarthrobacter</taxon>
    </lineage>
</organism>
<name>A0A0U3Q2A7_9MICC</name>
<proteinExistence type="predicted"/>
<dbReference type="KEGG" id="psul:AU252_05660"/>
<dbReference type="RefSeq" id="WP_058929887.1">
    <property type="nucleotide sequence ID" value="NZ_CP013747.1"/>
</dbReference>
<dbReference type="EMBL" id="CP013747">
    <property type="protein sequence ID" value="ALV40718.1"/>
    <property type="molecule type" value="Genomic_DNA"/>
</dbReference>
<protein>
    <recommendedName>
        <fullName evidence="3">Gfo/Idh/MocA-like oxidoreductase C-terminal domain-containing protein</fullName>
    </recommendedName>
</protein>
<accession>A0A0U3Q2A7</accession>
<evidence type="ECO:0000313" key="2">
    <source>
        <dbReference type="Proteomes" id="UP000065151"/>
    </source>
</evidence>
<dbReference type="Proteomes" id="UP000065151">
    <property type="component" value="Chromosome"/>
</dbReference>
<evidence type="ECO:0008006" key="3">
    <source>
        <dbReference type="Google" id="ProtNLM"/>
    </source>
</evidence>
<evidence type="ECO:0000313" key="1">
    <source>
        <dbReference type="EMBL" id="ALV40718.1"/>
    </source>
</evidence>
<sequence>MLYVLGPHLLDLLELAAGPIQAVRAEGSKDYVTLTTFHSDGATGQACLSGSVRLPQARTTLSVYSAAGSLDYTTEWMDHPECWPALRREFADAVQ</sequence>
<gene>
    <name evidence="1" type="ORF">AU252_05660</name>
</gene>
<dbReference type="SUPFAM" id="SSF55347">
    <property type="entry name" value="Glyceraldehyde-3-phosphate dehydrogenase-like, C-terminal domain"/>
    <property type="match status" value="1"/>
</dbReference>
<dbReference type="Gene3D" id="3.30.360.10">
    <property type="entry name" value="Dihydrodipicolinate Reductase, domain 2"/>
    <property type="match status" value="1"/>
</dbReference>